<keyword evidence="2" id="KW-1185">Reference proteome</keyword>
<dbReference type="Proteomes" id="UP000005850">
    <property type="component" value="Chromosome"/>
</dbReference>
<protein>
    <submittedName>
        <fullName evidence="1">S-adenosylmethionine--diacylglycerol 3-amino-3-carboxypropyl transferase</fullName>
    </submittedName>
</protein>
<dbReference type="PANTHER" id="PTHR47473">
    <property type="entry name" value="BTA1P"/>
    <property type="match status" value="1"/>
</dbReference>
<dbReference type="eggNOG" id="COG5379">
    <property type="taxonomic scope" value="Bacteria"/>
</dbReference>
<dbReference type="InterPro" id="IPR029063">
    <property type="entry name" value="SAM-dependent_MTases_sf"/>
</dbReference>
<dbReference type="EMBL" id="CP007806">
    <property type="protein sequence ID" value="AIG26710.1"/>
    <property type="molecule type" value="Genomic_DNA"/>
</dbReference>
<dbReference type="HOGENOM" id="CLU_059322_0_0_9"/>
<keyword evidence="1" id="KW-0808">Transferase</keyword>
<dbReference type="Pfam" id="PF11899">
    <property type="entry name" value="DUF3419"/>
    <property type="match status" value="1"/>
</dbReference>
<dbReference type="STRING" id="1042163.BRLA_c023900"/>
<proteinExistence type="predicted"/>
<gene>
    <name evidence="1" type="ORF">BRLA_c023900</name>
</gene>
<dbReference type="InterPro" id="IPR021829">
    <property type="entry name" value="DUF3419"/>
</dbReference>
<reference evidence="1 2" key="1">
    <citation type="journal article" date="2011" name="J. Bacteriol.">
        <title>Genome sequence of Brevibacillus laterosporus LMG 15441, a pathogen of invertebrates.</title>
        <authorList>
            <person name="Djukic M."/>
            <person name="Poehlein A."/>
            <person name="Thurmer A."/>
            <person name="Daniel R."/>
        </authorList>
    </citation>
    <scope>NUCLEOTIDE SEQUENCE [LARGE SCALE GENOMIC DNA]</scope>
    <source>
        <strain evidence="1 2">LMG 15441</strain>
    </source>
</reference>
<dbReference type="RefSeq" id="WP_003337631.1">
    <property type="nucleotide sequence ID" value="NZ_CP007806.1"/>
</dbReference>
<dbReference type="KEGG" id="blr:BRLA_c023900"/>
<dbReference type="SUPFAM" id="SSF53335">
    <property type="entry name" value="S-adenosyl-L-methionine-dependent methyltransferases"/>
    <property type="match status" value="1"/>
</dbReference>
<dbReference type="PANTHER" id="PTHR47473:SF1">
    <property type="entry name" value="METHYLTRANSFERASE DOMAIN-CONTAINING PROTEIN"/>
    <property type="match status" value="1"/>
</dbReference>
<dbReference type="GO" id="GO:0016740">
    <property type="term" value="F:transferase activity"/>
    <property type="evidence" value="ECO:0007669"/>
    <property type="project" value="UniProtKB-KW"/>
</dbReference>
<name>A0A075RAZ9_BRELA</name>
<evidence type="ECO:0000313" key="1">
    <source>
        <dbReference type="EMBL" id="AIG26710.1"/>
    </source>
</evidence>
<sequence length="380" mass="44228">MPSNIGNLAQKVTIDARPKLASEVDFSLIRYAQCWEDADILLEALDIQPGDNCLAIASSGDNALAMLSKSPERVVALDLSHAQLACLELRVAAYSALTHTELLELMGSIPSNRRNELYQKCRKQLTPLVKNYWDSQSTAIESGIGSIGKFEQYFSMFRDSILPLVHSRSRVEKLLQNRTPKDRRTFYQKEWNTLRWRLMFQFFFSRFVMGRLGRDTRFFRYVEGSVAARILQRAQYALTELDPMQNPYLQWILQGRHSHALPYALRPENFDAIRNNLHRIEWHCLSVEEYLQHVGQNAFDKYNLSDIFEYMSEDQYENLLKVLVQAGRKKGRLAYWNMLVPRSRPVSMEESLRPLTSLSQELFKQDKAFFYSAFVLEEII</sequence>
<organism evidence="1 2">
    <name type="scientific">Brevibacillus laterosporus LMG 15441</name>
    <dbReference type="NCBI Taxonomy" id="1042163"/>
    <lineage>
        <taxon>Bacteria</taxon>
        <taxon>Bacillati</taxon>
        <taxon>Bacillota</taxon>
        <taxon>Bacilli</taxon>
        <taxon>Bacillales</taxon>
        <taxon>Paenibacillaceae</taxon>
        <taxon>Brevibacillus</taxon>
    </lineage>
</organism>
<evidence type="ECO:0000313" key="2">
    <source>
        <dbReference type="Proteomes" id="UP000005850"/>
    </source>
</evidence>
<accession>A0A075RAZ9</accession>
<dbReference type="AlphaFoldDB" id="A0A075RAZ9"/>